<dbReference type="SUPFAM" id="SSF81296">
    <property type="entry name" value="E set domains"/>
    <property type="match status" value="1"/>
</dbReference>
<dbReference type="InterPro" id="IPR014756">
    <property type="entry name" value="Ig_E-set"/>
</dbReference>
<dbReference type="PANTHER" id="PTHR43651:SF11">
    <property type="entry name" value="MALTO-OLIGOSYLTREHALOSE TREHALOHYDROLASE"/>
    <property type="match status" value="1"/>
</dbReference>
<evidence type="ECO:0000256" key="2">
    <source>
        <dbReference type="SAM" id="MobiDB-lite"/>
    </source>
</evidence>
<dbReference type="Pfam" id="PF02922">
    <property type="entry name" value="CBM_48"/>
    <property type="match status" value="1"/>
</dbReference>
<name>A0A521G1X1_9BACT</name>
<dbReference type="InterPro" id="IPR013783">
    <property type="entry name" value="Ig-like_fold"/>
</dbReference>
<dbReference type="InterPro" id="IPR017853">
    <property type="entry name" value="GH"/>
</dbReference>
<evidence type="ECO:0000313" key="4">
    <source>
        <dbReference type="EMBL" id="TAA74861.1"/>
    </source>
</evidence>
<dbReference type="InterPro" id="IPR006047">
    <property type="entry name" value="GH13_cat_dom"/>
</dbReference>
<dbReference type="Proteomes" id="UP000316238">
    <property type="component" value="Unassembled WGS sequence"/>
</dbReference>
<keyword evidence="5" id="KW-1185">Reference proteome</keyword>
<feature type="domain" description="Glycosyl hydrolase family 13 catalytic" evidence="3">
    <location>
        <begin position="500"/>
        <end position="844"/>
    </location>
</feature>
<evidence type="ECO:0000259" key="3">
    <source>
        <dbReference type="SMART" id="SM00642"/>
    </source>
</evidence>
<keyword evidence="1" id="KW-0119">Carbohydrate metabolism</keyword>
<dbReference type="Pfam" id="PF00128">
    <property type="entry name" value="Alpha-amylase"/>
    <property type="match status" value="1"/>
</dbReference>
<evidence type="ECO:0000256" key="1">
    <source>
        <dbReference type="ARBA" id="ARBA00023277"/>
    </source>
</evidence>
<dbReference type="Gene3D" id="2.60.40.10">
    <property type="entry name" value="Immunoglobulins"/>
    <property type="match status" value="1"/>
</dbReference>
<dbReference type="SMART" id="SM00642">
    <property type="entry name" value="Aamy"/>
    <property type="match status" value="1"/>
</dbReference>
<reference evidence="4" key="1">
    <citation type="submission" date="2017-07" db="EMBL/GenBank/DDBJ databases">
        <title>The cable genome - Insights into the physiology and evolution of filamentous bacteria capable of sulfide oxidation via long distance electron transfer.</title>
        <authorList>
            <person name="Thorup C."/>
            <person name="Bjerg J.T."/>
            <person name="Schreiber L."/>
            <person name="Nielsen L.P."/>
            <person name="Kjeldsen K.U."/>
            <person name="Boesen T."/>
            <person name="Boggild A."/>
            <person name="Meysman F."/>
            <person name="Geelhoed J."/>
            <person name="Schramm A."/>
        </authorList>
    </citation>
    <scope>NUCLEOTIDE SEQUENCE [LARGE SCALE GENOMIC DNA]</scope>
    <source>
        <strain evidence="4">GS</strain>
    </source>
</reference>
<comment type="caution">
    <text evidence="4">The sequence shown here is derived from an EMBL/GenBank/DDBJ whole genome shotgun (WGS) entry which is preliminary data.</text>
</comment>
<evidence type="ECO:0000313" key="5">
    <source>
        <dbReference type="Proteomes" id="UP000316238"/>
    </source>
</evidence>
<proteinExistence type="predicted"/>
<sequence>MQLHTFNSTWKDCTKDFFRIKEYRFPDDLWMCEGAARVTAENPFAVSGREKVTVHLITAGKYREGQLYIWTPGRAGRFVSSSKEDEHGPIYDVVLKASERNLFLFKFLDKHGTFEPDYANRLWVAQDGGEIWAHSQAAAVSIAAPVKKPLIVYVLQTGAQVPPHLHLWQNDSDFVTTIEESEPCQDGWARFTHDIYTGREYCFMLRSPDLPGEWESKEAERNILLDADGGHCTFAGDSARRKLGKEGVWTLEGDNQLFGRQPFADKKICLEIAARDSGCTLETPLFLDVWINRARTQLHTGLTADADGHYRFQTFPEVITSFSFRSDNAAEQIERHCLKAADDASEMHCYVVLDRADVLPMQPPADLFSNPPFDIERPGVWVADDHLRFALHCPKAAAVEVVGDWTGWQDSPLPMRSTLDGTYWWAQVPVADVTAALGGSFHGERYKFRLNQARLVQDPAADWVDNSDLSSASRLVDHQAFAWQAADWQRPGWESLNIYQLHPSRFSSRDGQHGLDAVTREMTAPDGYLRKVKATAVLLMPTCEFAGDDSWGYNPSFFYSVESAYGGPDALKRLVDACHQQGKAVLMDVIFNHASASDNVLWSVAPESFFDGDTDWGPMINFDHPQVLHFFERNLTHFMRNYRIDGFRFDFTRVVRFGDQWIAHVKQPGSGGGWGFMQRLREAVRQVDGRCLMMAENLPNDWDLTYNSGPMDTQWCDDFHDRMVDACRGWDMMNRLADAVQMTHTACTRWHEATNYAESHDEVGNEPNRISSVAGPGQGLRRSKVASAATLLSRGIPLSFMGAETGEWRQFHKDGEQALDLNYYEQDGAACCLRNWWNRLSEIRRSNPRLEGPSRAARPTICSSS</sequence>
<accession>A0A521G1X1</accession>
<dbReference type="GO" id="GO:0004553">
    <property type="term" value="F:hydrolase activity, hydrolyzing O-glycosyl compounds"/>
    <property type="evidence" value="ECO:0007669"/>
    <property type="project" value="InterPro"/>
</dbReference>
<dbReference type="EMBL" id="NQJD01000016">
    <property type="protein sequence ID" value="TAA74861.1"/>
    <property type="molecule type" value="Genomic_DNA"/>
</dbReference>
<dbReference type="SUPFAM" id="SSF51445">
    <property type="entry name" value="(Trans)glycosidases"/>
    <property type="match status" value="1"/>
</dbReference>
<dbReference type="GO" id="GO:0005975">
    <property type="term" value="P:carbohydrate metabolic process"/>
    <property type="evidence" value="ECO:0007669"/>
    <property type="project" value="InterPro"/>
</dbReference>
<feature type="region of interest" description="Disordered" evidence="2">
    <location>
        <begin position="759"/>
        <end position="778"/>
    </location>
</feature>
<gene>
    <name evidence="4" type="ORF">CDV28_11637</name>
</gene>
<dbReference type="InterPro" id="IPR004193">
    <property type="entry name" value="Glyco_hydro_13_N"/>
</dbReference>
<dbReference type="PANTHER" id="PTHR43651">
    <property type="entry name" value="1,4-ALPHA-GLUCAN-BRANCHING ENZYME"/>
    <property type="match status" value="1"/>
</dbReference>
<dbReference type="AlphaFoldDB" id="A0A521G1X1"/>
<organism evidence="4 5">
    <name type="scientific">Candidatus Electronema aureum</name>
    <dbReference type="NCBI Taxonomy" id="2005002"/>
    <lineage>
        <taxon>Bacteria</taxon>
        <taxon>Pseudomonadati</taxon>
        <taxon>Thermodesulfobacteriota</taxon>
        <taxon>Desulfobulbia</taxon>
        <taxon>Desulfobulbales</taxon>
        <taxon>Desulfobulbaceae</taxon>
        <taxon>Candidatus Electronema</taxon>
    </lineage>
</organism>
<dbReference type="Gene3D" id="3.20.20.80">
    <property type="entry name" value="Glycosidases"/>
    <property type="match status" value="1"/>
</dbReference>
<protein>
    <submittedName>
        <fullName evidence="4">1,4-alpha-glucan branching enzyme</fullName>
    </submittedName>
</protein>